<evidence type="ECO:0000313" key="2">
    <source>
        <dbReference type="Proteomes" id="UP001344906"/>
    </source>
</evidence>
<name>A0ABQ6FK17_9CHLR</name>
<gene>
    <name evidence="1" type="ORF">KDH_08410</name>
</gene>
<protein>
    <recommendedName>
        <fullName evidence="3">CNNM transmembrane domain-containing protein</fullName>
    </recommendedName>
</protein>
<sequence length="65" mass="7061">MLDYIMVLVVIAAIQVAVLAESIAMVKGKDTSTRGASFTRIQPREKCLVNTLGERIAIPVDLFIA</sequence>
<proteinExistence type="predicted"/>
<reference evidence="1 2" key="1">
    <citation type="submission" date="2023-02" db="EMBL/GenBank/DDBJ databases">
        <title>Dictyobacter halimunensis sp. nov., a new member of the class Ktedonobacteria from forest soil in a geothermal area.</title>
        <authorList>
            <person name="Rachmania M.K."/>
            <person name="Ningsih F."/>
            <person name="Sakai Y."/>
            <person name="Yabe S."/>
            <person name="Yokota A."/>
            <person name="Sjamsuridzal W."/>
        </authorList>
    </citation>
    <scope>NUCLEOTIDE SEQUENCE [LARGE SCALE GENOMIC DNA]</scope>
    <source>
        <strain evidence="1 2">S3.2.2.5</strain>
    </source>
</reference>
<evidence type="ECO:0000313" key="1">
    <source>
        <dbReference type="EMBL" id="GLV53990.1"/>
    </source>
</evidence>
<dbReference type="EMBL" id="BSRI01000001">
    <property type="protein sequence ID" value="GLV53990.1"/>
    <property type="molecule type" value="Genomic_DNA"/>
</dbReference>
<comment type="caution">
    <text evidence="1">The sequence shown here is derived from an EMBL/GenBank/DDBJ whole genome shotgun (WGS) entry which is preliminary data.</text>
</comment>
<dbReference type="Proteomes" id="UP001344906">
    <property type="component" value="Unassembled WGS sequence"/>
</dbReference>
<keyword evidence="2" id="KW-1185">Reference proteome</keyword>
<accession>A0ABQ6FK17</accession>
<evidence type="ECO:0008006" key="3">
    <source>
        <dbReference type="Google" id="ProtNLM"/>
    </source>
</evidence>
<organism evidence="1 2">
    <name type="scientific">Dictyobacter halimunensis</name>
    <dbReference type="NCBI Taxonomy" id="3026934"/>
    <lineage>
        <taxon>Bacteria</taxon>
        <taxon>Bacillati</taxon>
        <taxon>Chloroflexota</taxon>
        <taxon>Ktedonobacteria</taxon>
        <taxon>Ktedonobacterales</taxon>
        <taxon>Dictyobacteraceae</taxon>
        <taxon>Dictyobacter</taxon>
    </lineage>
</organism>